<gene>
    <name evidence="1" type="ORF">F5876DRAFT_81066</name>
</gene>
<dbReference type="EMBL" id="MU795478">
    <property type="protein sequence ID" value="KAJ3806091.1"/>
    <property type="molecule type" value="Genomic_DNA"/>
</dbReference>
<name>A0ACC1TNZ2_9AGAR</name>
<protein>
    <submittedName>
        <fullName evidence="1">Uncharacterized protein</fullName>
    </submittedName>
</protein>
<organism evidence="1 2">
    <name type="scientific">Lentinula aff. lateritia</name>
    <dbReference type="NCBI Taxonomy" id="2804960"/>
    <lineage>
        <taxon>Eukaryota</taxon>
        <taxon>Fungi</taxon>
        <taxon>Dikarya</taxon>
        <taxon>Basidiomycota</taxon>
        <taxon>Agaricomycotina</taxon>
        <taxon>Agaricomycetes</taxon>
        <taxon>Agaricomycetidae</taxon>
        <taxon>Agaricales</taxon>
        <taxon>Marasmiineae</taxon>
        <taxon>Omphalotaceae</taxon>
        <taxon>Lentinula</taxon>
    </lineage>
</organism>
<comment type="caution">
    <text evidence="1">The sequence shown here is derived from an EMBL/GenBank/DDBJ whole genome shotgun (WGS) entry which is preliminary data.</text>
</comment>
<sequence length="234" mass="26154">MAFLMLIDILDQGNILLPFYPPRVRLSSPLTLPVSIFVLSSSSLYSDNMHLSIAFLVLGLVFTVHAAPVNNEAPKQGTPSKILDWIISRQYFKSPPLPQLPSPETASSTGPIHYQFFPIESIMLFPDLLPKFNRPKAQSEAKIKAQSWIREILSVYDRDVVEQPETAFAGKLQHFLIQIDSQVQIREHVTCPCQVIVKTPSTPGSKGMAIFIAYIDGEKYRVHARPVVAKDPSV</sequence>
<evidence type="ECO:0000313" key="2">
    <source>
        <dbReference type="Proteomes" id="UP001163835"/>
    </source>
</evidence>
<accession>A0ACC1TNZ2</accession>
<proteinExistence type="predicted"/>
<keyword evidence="2" id="KW-1185">Reference proteome</keyword>
<dbReference type="Proteomes" id="UP001163835">
    <property type="component" value="Unassembled WGS sequence"/>
</dbReference>
<evidence type="ECO:0000313" key="1">
    <source>
        <dbReference type="EMBL" id="KAJ3806091.1"/>
    </source>
</evidence>
<reference evidence="1" key="1">
    <citation type="submission" date="2022-09" db="EMBL/GenBank/DDBJ databases">
        <title>A Global Phylogenomic Analysis of the Shiitake Genus Lentinula.</title>
        <authorList>
            <consortium name="DOE Joint Genome Institute"/>
            <person name="Sierra-Patev S."/>
            <person name="Min B."/>
            <person name="Naranjo-Ortiz M."/>
            <person name="Looney B."/>
            <person name="Konkel Z."/>
            <person name="Slot J.C."/>
            <person name="Sakamoto Y."/>
            <person name="Steenwyk J.L."/>
            <person name="Rokas A."/>
            <person name="Carro J."/>
            <person name="Camarero S."/>
            <person name="Ferreira P."/>
            <person name="Molpeceres G."/>
            <person name="Ruiz-Duenas F.J."/>
            <person name="Serrano A."/>
            <person name="Henrissat B."/>
            <person name="Drula E."/>
            <person name="Hughes K.W."/>
            <person name="Mata J.L."/>
            <person name="Ishikawa N.K."/>
            <person name="Vargas-Isla R."/>
            <person name="Ushijima S."/>
            <person name="Smith C.A."/>
            <person name="Ahrendt S."/>
            <person name="Andreopoulos W."/>
            <person name="He G."/>
            <person name="Labutti K."/>
            <person name="Lipzen A."/>
            <person name="Ng V."/>
            <person name="Riley R."/>
            <person name="Sandor L."/>
            <person name="Barry K."/>
            <person name="Martinez A.T."/>
            <person name="Xiao Y."/>
            <person name="Gibbons J.G."/>
            <person name="Terashima K."/>
            <person name="Grigoriev I.V."/>
            <person name="Hibbett D.S."/>
        </authorList>
    </citation>
    <scope>NUCLEOTIDE SEQUENCE</scope>
    <source>
        <strain evidence="1">TMI1499</strain>
    </source>
</reference>